<reference evidence="1" key="1">
    <citation type="submission" date="2014-11" db="EMBL/GenBank/DDBJ databases">
        <authorList>
            <person name="Amaro Gonzalez C."/>
        </authorList>
    </citation>
    <scope>NUCLEOTIDE SEQUENCE</scope>
</reference>
<organism evidence="1">
    <name type="scientific">Anguilla anguilla</name>
    <name type="common">European freshwater eel</name>
    <name type="synonym">Muraena anguilla</name>
    <dbReference type="NCBI Taxonomy" id="7936"/>
    <lineage>
        <taxon>Eukaryota</taxon>
        <taxon>Metazoa</taxon>
        <taxon>Chordata</taxon>
        <taxon>Craniata</taxon>
        <taxon>Vertebrata</taxon>
        <taxon>Euteleostomi</taxon>
        <taxon>Actinopterygii</taxon>
        <taxon>Neopterygii</taxon>
        <taxon>Teleostei</taxon>
        <taxon>Anguilliformes</taxon>
        <taxon>Anguillidae</taxon>
        <taxon>Anguilla</taxon>
    </lineage>
</organism>
<protein>
    <submittedName>
        <fullName evidence="1">Uncharacterized protein</fullName>
    </submittedName>
</protein>
<reference evidence="1" key="2">
    <citation type="journal article" date="2015" name="Fish Shellfish Immunol.">
        <title>Early steps in the European eel (Anguilla anguilla)-Vibrio vulnificus interaction in the gills: Role of the RtxA13 toxin.</title>
        <authorList>
            <person name="Callol A."/>
            <person name="Pajuelo D."/>
            <person name="Ebbesson L."/>
            <person name="Teles M."/>
            <person name="MacKenzie S."/>
            <person name="Amaro C."/>
        </authorList>
    </citation>
    <scope>NUCLEOTIDE SEQUENCE</scope>
</reference>
<evidence type="ECO:0000313" key="1">
    <source>
        <dbReference type="EMBL" id="JAH08880.1"/>
    </source>
</evidence>
<sequence length="21" mass="2776">MYFTKQNCNIYSEFTYWSTYW</sequence>
<accession>A0A0E9PXT2</accession>
<dbReference type="EMBL" id="GBXM01099697">
    <property type="protein sequence ID" value="JAH08880.1"/>
    <property type="molecule type" value="Transcribed_RNA"/>
</dbReference>
<proteinExistence type="predicted"/>
<name>A0A0E9PXT2_ANGAN</name>
<dbReference type="AlphaFoldDB" id="A0A0E9PXT2"/>